<gene>
    <name evidence="1" type="primary">Vigan.11G159400</name>
    <name evidence="1" type="ORF">VIGAN_11159400</name>
</gene>
<feature type="non-terminal residue" evidence="1">
    <location>
        <position position="82"/>
    </location>
</feature>
<dbReference type="AlphaFoldDB" id="A0A0S3TAN9"/>
<evidence type="ECO:0000313" key="1">
    <source>
        <dbReference type="EMBL" id="BAU02151.1"/>
    </source>
</evidence>
<name>A0A0S3TAN9_PHAAN</name>
<dbReference type="Proteomes" id="UP000291084">
    <property type="component" value="Chromosome 11"/>
</dbReference>
<keyword evidence="2" id="KW-1185">Reference proteome</keyword>
<accession>A0A0S3TAN9</accession>
<proteinExistence type="predicted"/>
<organism evidence="1 2">
    <name type="scientific">Vigna angularis var. angularis</name>
    <dbReference type="NCBI Taxonomy" id="157739"/>
    <lineage>
        <taxon>Eukaryota</taxon>
        <taxon>Viridiplantae</taxon>
        <taxon>Streptophyta</taxon>
        <taxon>Embryophyta</taxon>
        <taxon>Tracheophyta</taxon>
        <taxon>Spermatophyta</taxon>
        <taxon>Magnoliopsida</taxon>
        <taxon>eudicotyledons</taxon>
        <taxon>Gunneridae</taxon>
        <taxon>Pentapetalae</taxon>
        <taxon>rosids</taxon>
        <taxon>fabids</taxon>
        <taxon>Fabales</taxon>
        <taxon>Fabaceae</taxon>
        <taxon>Papilionoideae</taxon>
        <taxon>50 kb inversion clade</taxon>
        <taxon>NPAAA clade</taxon>
        <taxon>indigoferoid/millettioid clade</taxon>
        <taxon>Phaseoleae</taxon>
        <taxon>Vigna</taxon>
    </lineage>
</organism>
<protein>
    <submittedName>
        <fullName evidence="1">Uncharacterized protein</fullName>
    </submittedName>
</protein>
<sequence length="82" mass="9177">MHCKSEFVPSPPAQNLPLDLEISTTFTLLGPPRETPQFPVNTCITNPLSDHDISPSTIHSSYNQYIWLLLHHSFNTTISSLS</sequence>
<dbReference type="EMBL" id="AP015044">
    <property type="protein sequence ID" value="BAU02151.1"/>
    <property type="molecule type" value="Genomic_DNA"/>
</dbReference>
<reference evidence="1 2" key="1">
    <citation type="journal article" date="2015" name="Sci. Rep.">
        <title>The power of single molecule real-time sequencing technology in the de novo assembly of a eukaryotic genome.</title>
        <authorList>
            <person name="Sakai H."/>
            <person name="Naito K."/>
            <person name="Ogiso-Tanaka E."/>
            <person name="Takahashi Y."/>
            <person name="Iseki K."/>
            <person name="Muto C."/>
            <person name="Satou K."/>
            <person name="Teruya K."/>
            <person name="Shiroma A."/>
            <person name="Shimoji M."/>
            <person name="Hirano T."/>
            <person name="Itoh T."/>
            <person name="Kaga A."/>
            <person name="Tomooka N."/>
        </authorList>
    </citation>
    <scope>NUCLEOTIDE SEQUENCE [LARGE SCALE GENOMIC DNA]</scope>
    <source>
        <strain evidence="2">cv. Shumari</strain>
    </source>
</reference>
<evidence type="ECO:0000313" key="2">
    <source>
        <dbReference type="Proteomes" id="UP000291084"/>
    </source>
</evidence>